<dbReference type="GO" id="GO:0003677">
    <property type="term" value="F:DNA binding"/>
    <property type="evidence" value="ECO:0007669"/>
    <property type="project" value="InterPro"/>
</dbReference>
<keyword evidence="9" id="KW-0614">Plasmid</keyword>
<evidence type="ECO:0000256" key="5">
    <source>
        <dbReference type="ARBA" id="ARBA00023204"/>
    </source>
</evidence>
<dbReference type="OrthoDB" id="9802364at2"/>
<dbReference type="EMBL" id="CP013265">
    <property type="protein sequence ID" value="ALR22980.1"/>
    <property type="molecule type" value="Genomic_DNA"/>
</dbReference>
<dbReference type="InterPro" id="IPR036286">
    <property type="entry name" value="LexA/Signal_pep-like_sf"/>
</dbReference>
<dbReference type="PRINTS" id="PR00726">
    <property type="entry name" value="LEXASERPTASE"/>
</dbReference>
<dbReference type="Gene3D" id="2.10.109.10">
    <property type="entry name" value="Umud Fragment, subunit A"/>
    <property type="match status" value="1"/>
</dbReference>
<dbReference type="GO" id="GO:0016787">
    <property type="term" value="F:hydrolase activity"/>
    <property type="evidence" value="ECO:0007669"/>
    <property type="project" value="UniProtKB-KW"/>
</dbReference>
<dbReference type="InterPro" id="IPR039418">
    <property type="entry name" value="LexA-like"/>
</dbReference>
<accession>A0A0S3F5C3</accession>
<keyword evidence="10" id="KW-1185">Reference proteome</keyword>
<dbReference type="CDD" id="cd06529">
    <property type="entry name" value="S24_LexA-like"/>
    <property type="match status" value="1"/>
</dbReference>
<dbReference type="GO" id="GO:0009432">
    <property type="term" value="P:SOS response"/>
    <property type="evidence" value="ECO:0007669"/>
    <property type="project" value="UniProtKB-KW"/>
</dbReference>
<dbReference type="Pfam" id="PF00717">
    <property type="entry name" value="Peptidase_S24"/>
    <property type="match status" value="1"/>
</dbReference>
<dbReference type="PANTHER" id="PTHR33516">
    <property type="entry name" value="LEXA REPRESSOR"/>
    <property type="match status" value="1"/>
</dbReference>
<keyword evidence="2" id="KW-0227">DNA damage</keyword>
<keyword evidence="3 7" id="KW-0378">Hydrolase</keyword>
<dbReference type="GO" id="GO:0006355">
    <property type="term" value="P:regulation of DNA-templated transcription"/>
    <property type="evidence" value="ECO:0007669"/>
    <property type="project" value="InterPro"/>
</dbReference>
<evidence type="ECO:0000256" key="2">
    <source>
        <dbReference type="ARBA" id="ARBA00022763"/>
    </source>
</evidence>
<dbReference type="Proteomes" id="UP000056968">
    <property type="component" value="Plasmid pDE1"/>
</dbReference>
<evidence type="ECO:0000256" key="6">
    <source>
        <dbReference type="ARBA" id="ARBA00023236"/>
    </source>
</evidence>
<comment type="similarity">
    <text evidence="1 7">Belongs to the peptidase S24 family.</text>
</comment>
<protein>
    <submittedName>
        <fullName evidence="9">Repressor</fullName>
    </submittedName>
</protein>
<keyword evidence="6" id="KW-0742">SOS response</keyword>
<dbReference type="InterPro" id="IPR015927">
    <property type="entry name" value="Peptidase_S24_S26A/B/C"/>
</dbReference>
<sequence length="149" mass="15988">MSCAPAIPASTPIPLRDLPRPVQLKVVGAAGAGFPSPAQDWEESAINLVDLLRLDRAASFVFRVSGQSMLDAGLFDSDVLVVDRDAKPVNGRIVIAVVDGGFVVRQLCVRNGIPTLEARNSRMHYDPVVADESVEVWGVVRASVRNLQA</sequence>
<dbReference type="PANTHER" id="PTHR33516:SF2">
    <property type="entry name" value="LEXA REPRESSOR-RELATED"/>
    <property type="match status" value="1"/>
</dbReference>
<keyword evidence="4 7" id="KW-0068">Autocatalytic cleavage</keyword>
<evidence type="ECO:0000313" key="10">
    <source>
        <dbReference type="Proteomes" id="UP000056968"/>
    </source>
</evidence>
<dbReference type="KEGG" id="sbd:ATN00_21100"/>
<dbReference type="RefSeq" id="WP_082635356.1">
    <property type="nucleotide sequence ID" value="NZ_CP013265.1"/>
</dbReference>
<dbReference type="AlphaFoldDB" id="A0A0S3F5C3"/>
<gene>
    <name evidence="9" type="ORF">ATN00_21100</name>
</gene>
<geneLocation type="plasmid" evidence="9 10">
    <name>pDE1</name>
</geneLocation>
<dbReference type="GO" id="GO:0006281">
    <property type="term" value="P:DNA repair"/>
    <property type="evidence" value="ECO:0007669"/>
    <property type="project" value="UniProtKB-KW"/>
</dbReference>
<reference evidence="9 10" key="1">
    <citation type="submission" date="2015-11" db="EMBL/GenBank/DDBJ databases">
        <title>A Two-component Flavoprotein Monooxygenase System MeaXY Responsible for para-Hydroxylation of 2-Methyl-6-ethylaniline and 2,6-Diethylaniline in Sphingobium baderi DE-13.</title>
        <authorList>
            <person name="Cheng M."/>
            <person name="Meng Q."/>
            <person name="Yang Y."/>
            <person name="Chu C."/>
            <person name="Yan X."/>
            <person name="He J."/>
            <person name="Li S."/>
        </authorList>
    </citation>
    <scope>NUCLEOTIDE SEQUENCE [LARGE SCALE GENOMIC DNA]</scope>
    <source>
        <strain evidence="9 10">DE-13</strain>
        <plasmid evidence="10">Plasmid pDE1</plasmid>
    </source>
</reference>
<evidence type="ECO:0000256" key="1">
    <source>
        <dbReference type="ARBA" id="ARBA00007484"/>
    </source>
</evidence>
<organism evidence="9 10">
    <name type="scientific">Sphingobium baderi</name>
    <dbReference type="NCBI Taxonomy" id="1332080"/>
    <lineage>
        <taxon>Bacteria</taxon>
        <taxon>Pseudomonadati</taxon>
        <taxon>Pseudomonadota</taxon>
        <taxon>Alphaproteobacteria</taxon>
        <taxon>Sphingomonadales</taxon>
        <taxon>Sphingomonadaceae</taxon>
        <taxon>Sphingobium</taxon>
    </lineage>
</organism>
<name>A0A0S3F5C3_9SPHN</name>
<evidence type="ECO:0000256" key="4">
    <source>
        <dbReference type="ARBA" id="ARBA00022813"/>
    </source>
</evidence>
<dbReference type="InterPro" id="IPR006197">
    <property type="entry name" value="Peptidase_S24_LexA"/>
</dbReference>
<evidence type="ECO:0000256" key="7">
    <source>
        <dbReference type="RuleBase" id="RU003991"/>
    </source>
</evidence>
<evidence type="ECO:0000313" key="9">
    <source>
        <dbReference type="EMBL" id="ALR22980.1"/>
    </source>
</evidence>
<proteinExistence type="inferred from homology"/>
<keyword evidence="5" id="KW-0234">DNA repair</keyword>
<dbReference type="InterPro" id="IPR050077">
    <property type="entry name" value="LexA_repressor"/>
</dbReference>
<dbReference type="NCBIfam" id="NF007621">
    <property type="entry name" value="PRK10276.1"/>
    <property type="match status" value="1"/>
</dbReference>
<evidence type="ECO:0000256" key="3">
    <source>
        <dbReference type="ARBA" id="ARBA00022801"/>
    </source>
</evidence>
<dbReference type="SUPFAM" id="SSF51306">
    <property type="entry name" value="LexA/Signal peptidase"/>
    <property type="match status" value="1"/>
</dbReference>
<feature type="domain" description="Peptidase S24/S26A/S26B/S26C" evidence="8">
    <location>
        <begin position="26"/>
        <end position="140"/>
    </location>
</feature>
<evidence type="ECO:0000259" key="8">
    <source>
        <dbReference type="Pfam" id="PF00717"/>
    </source>
</evidence>